<feature type="binding site" evidence="8">
    <location>
        <begin position="63"/>
        <end position="64"/>
    </location>
    <ligand>
        <name>substrate</name>
    </ligand>
</feature>
<dbReference type="PANTHER" id="PTHR23342">
    <property type="entry name" value="N-ACETYLGLUTAMATE SYNTHASE"/>
    <property type="match status" value="1"/>
</dbReference>
<feature type="site" description="Transition state stabilizer" evidence="8">
    <location>
        <position position="241"/>
    </location>
</feature>
<dbReference type="CDD" id="cd04250">
    <property type="entry name" value="AAK_NAGK-C"/>
    <property type="match status" value="1"/>
</dbReference>
<dbReference type="FunFam" id="3.40.1160.10:FF:000004">
    <property type="entry name" value="Acetylglutamate kinase"/>
    <property type="match status" value="1"/>
</dbReference>
<keyword evidence="6 8" id="KW-0418">Kinase</keyword>
<feature type="site" description="Transition state stabilizer" evidence="8">
    <location>
        <position position="28"/>
    </location>
</feature>
<dbReference type="Pfam" id="PF00696">
    <property type="entry name" value="AA_kinase"/>
    <property type="match status" value="1"/>
</dbReference>
<feature type="binding site" evidence="8">
    <location>
        <position position="178"/>
    </location>
    <ligand>
        <name>substrate</name>
    </ligand>
</feature>
<dbReference type="RefSeq" id="YP_009313579.1">
    <property type="nucleotide sequence ID" value="NC_031657.1"/>
</dbReference>
<comment type="subcellular location">
    <subcellularLocation>
        <location evidence="8">Plastid</location>
        <location evidence="8">Chloroplast</location>
    </subcellularLocation>
</comment>
<dbReference type="GeneID" id="29998904"/>
<evidence type="ECO:0000256" key="3">
    <source>
        <dbReference type="ARBA" id="ARBA00022605"/>
    </source>
</evidence>
<dbReference type="EC" id="2.7.2.8" evidence="8"/>
<dbReference type="PRINTS" id="PR00474">
    <property type="entry name" value="GLU5KINASE"/>
</dbReference>
<dbReference type="PANTHER" id="PTHR23342:SF0">
    <property type="entry name" value="N-ACETYLGLUTAMATE SYNTHASE, MITOCHONDRIAL"/>
    <property type="match status" value="1"/>
</dbReference>
<evidence type="ECO:0000256" key="2">
    <source>
        <dbReference type="ARBA" id="ARBA00022571"/>
    </source>
</evidence>
<keyword evidence="7 8" id="KW-0067">ATP-binding</keyword>
<evidence type="ECO:0000256" key="7">
    <source>
        <dbReference type="ARBA" id="ARBA00022840"/>
    </source>
</evidence>
<dbReference type="InterPro" id="IPR001048">
    <property type="entry name" value="Asp/Glu/Uridylate_kinase"/>
</dbReference>
<comment type="function">
    <text evidence="8">Catalyzes the ATP-dependent phosphorylation of N-acetyl-L-glutamate.</text>
</comment>
<dbReference type="NCBIfam" id="TIGR00761">
    <property type="entry name" value="argB"/>
    <property type="match status" value="1"/>
</dbReference>
<dbReference type="HAMAP" id="MF_00082">
    <property type="entry name" value="ArgB"/>
    <property type="match status" value="1"/>
</dbReference>
<organism evidence="10">
    <name type="scientific">Galaxaura rugosa</name>
    <dbReference type="NCBI Taxonomy" id="268570"/>
    <lineage>
        <taxon>Eukaryota</taxon>
        <taxon>Rhodophyta</taxon>
        <taxon>Florideophyceae</taxon>
        <taxon>Nemaliophycidae</taxon>
        <taxon>Nemaliales</taxon>
        <taxon>Galaxauraceae</taxon>
        <taxon>Galaxaura</taxon>
    </lineage>
</organism>
<dbReference type="GO" id="GO:0003991">
    <property type="term" value="F:acetylglutamate kinase activity"/>
    <property type="evidence" value="ECO:0007669"/>
    <property type="project" value="UniProtKB-UniRule"/>
</dbReference>
<dbReference type="AlphaFoldDB" id="A0A1G4NT29"/>
<gene>
    <name evidence="8 10" type="primary">argB</name>
    <name evidence="10" type="ORF">JFC0074_202</name>
</gene>
<dbReference type="PIRSF" id="PIRSF000728">
    <property type="entry name" value="NAGK"/>
    <property type="match status" value="1"/>
</dbReference>
<comment type="catalytic activity">
    <reaction evidence="8">
        <text>N-acetyl-L-glutamate + ATP = N-acetyl-L-glutamyl 5-phosphate + ADP</text>
        <dbReference type="Rhea" id="RHEA:14629"/>
        <dbReference type="ChEBI" id="CHEBI:30616"/>
        <dbReference type="ChEBI" id="CHEBI:44337"/>
        <dbReference type="ChEBI" id="CHEBI:57936"/>
        <dbReference type="ChEBI" id="CHEBI:456216"/>
        <dbReference type="EC" id="2.7.2.8"/>
    </reaction>
</comment>
<dbReference type="InterPro" id="IPR037528">
    <property type="entry name" value="ArgB"/>
</dbReference>
<evidence type="ECO:0000313" key="10">
    <source>
        <dbReference type="EMBL" id="SCW21833.1"/>
    </source>
</evidence>
<dbReference type="InterPro" id="IPR036393">
    <property type="entry name" value="AceGlu_kinase-like_sf"/>
</dbReference>
<dbReference type="GO" id="GO:0009507">
    <property type="term" value="C:chloroplast"/>
    <property type="evidence" value="ECO:0007669"/>
    <property type="project" value="UniProtKB-SubCell"/>
</dbReference>
<evidence type="ECO:0000256" key="5">
    <source>
        <dbReference type="ARBA" id="ARBA00022741"/>
    </source>
</evidence>
<keyword evidence="10" id="KW-0150">Chloroplast</keyword>
<dbReference type="InterPro" id="IPR041727">
    <property type="entry name" value="NAGK-C"/>
</dbReference>
<protein>
    <recommendedName>
        <fullName evidence="8">Acetylglutamate kinase</fullName>
        <ecNumber evidence="8">2.7.2.8</ecNumber>
    </recommendedName>
    <alternativeName>
        <fullName evidence="8">N-acetyl-L-glutamate 5-phosphotransferase</fullName>
    </alternativeName>
    <alternativeName>
        <fullName evidence="8">NAG kinase</fullName>
        <shortName evidence="8">NAGK</shortName>
    </alternativeName>
</protein>
<dbReference type="InterPro" id="IPR004662">
    <property type="entry name" value="AcgluKinase_fam"/>
</dbReference>
<dbReference type="Gene3D" id="3.40.1160.10">
    <property type="entry name" value="Acetylglutamate kinase-like"/>
    <property type="match status" value="1"/>
</dbReference>
<dbReference type="GO" id="GO:0005524">
    <property type="term" value="F:ATP binding"/>
    <property type="evidence" value="ECO:0007669"/>
    <property type="project" value="UniProtKB-UniRule"/>
</dbReference>
<dbReference type="InterPro" id="IPR001057">
    <property type="entry name" value="Glu/AcGlu_kinase"/>
</dbReference>
<name>A0A1G4NT29_9FLOR</name>
<dbReference type="EMBL" id="LT622865">
    <property type="protein sequence ID" value="SCW21833.1"/>
    <property type="molecule type" value="Genomic_DNA"/>
</dbReference>
<comment type="pathway">
    <text evidence="1 8">Amino-acid biosynthesis; L-arginine biosynthesis; N(2)-acetyl-L-ornithine from L-glutamate: step 2/4.</text>
</comment>
<proteinExistence type="inferred from homology"/>
<evidence type="ECO:0000256" key="1">
    <source>
        <dbReference type="ARBA" id="ARBA00004828"/>
    </source>
</evidence>
<comment type="similarity">
    <text evidence="8">Belongs to the acetylglutamate kinase family. ArgB subfamily.</text>
</comment>
<keyword evidence="4 8" id="KW-0808">Transferase</keyword>
<accession>A0A1G4NT29</accession>
<keyword evidence="2 8" id="KW-0055">Arginine biosynthesis</keyword>
<keyword evidence="10" id="KW-0934">Plastid</keyword>
<evidence type="ECO:0000259" key="9">
    <source>
        <dbReference type="Pfam" id="PF00696"/>
    </source>
</evidence>
<dbReference type="GO" id="GO:0042450">
    <property type="term" value="P:L-arginine biosynthetic process via ornithine"/>
    <property type="evidence" value="ECO:0007669"/>
    <property type="project" value="UniProtKB-UniRule"/>
</dbReference>
<evidence type="ECO:0000256" key="8">
    <source>
        <dbReference type="HAMAP-Rule" id="MF_00082"/>
    </source>
</evidence>
<feature type="domain" description="Aspartate/glutamate/uridylate kinase" evidence="9">
    <location>
        <begin position="23"/>
        <end position="260"/>
    </location>
</feature>
<sequence length="283" mass="30614">MNDSSSSQFLNKVLPLIINIQNKTVVIKYGGSAMQDKRLTQQVIQNIALLIQLGIKVVVVHGGGPLINYWLEKFQMKAKFHNGLRVTDPETMQIVEMVLVGKVNKNLVALLNNHKCQAIGVSGQDANLIIADPLDTFSNDRVGKVKTVNIDLITSLLKNQYTPVIAPLACDSRGISYNINADIVAGEIAGSIAADVLIMLTDTPGILSHQNDVSSLINCLTVNQVFQLIDDKTIQGGMLPKVHSCIQALSCGTRTARIIDGRIPDSILKALFLDQCSGTSIIS</sequence>
<reference evidence="10" key="2">
    <citation type="submission" date="2016-10" db="EMBL/GenBank/DDBJ databases">
        <authorList>
            <person name="de Groot N.N."/>
        </authorList>
    </citation>
    <scope>NUCLEOTIDE SEQUENCE</scope>
    <source>
        <strain evidence="10">JFC0074</strain>
    </source>
</reference>
<geneLocation type="chloroplast" evidence="10"/>
<keyword evidence="3 8" id="KW-0028">Amino-acid biosynthesis</keyword>
<feature type="binding site" evidence="8">
    <location>
        <position position="85"/>
    </location>
    <ligand>
        <name>substrate</name>
    </ligand>
</feature>
<reference evidence="10" key="1">
    <citation type="submission" date="2016-10" db="EMBL/GenBank/DDBJ databases">
        <title>Chloroplast genomes as a tool to resolve red algal phylogenies: a case study in the Nemaliales.</title>
        <authorList>
            <person name="Costa J.F."/>
            <person name="Lin S.M."/>
            <person name="Macaya E.C."/>
            <person name="Fernandez-Garcia C."/>
            <person name="Verbruggen H."/>
        </authorList>
    </citation>
    <scope>NUCLEOTIDE SEQUENCE</scope>
    <source>
        <strain evidence="10">JFC0074</strain>
    </source>
</reference>
<dbReference type="UniPathway" id="UPA00068">
    <property type="reaction ID" value="UER00107"/>
</dbReference>
<keyword evidence="5 8" id="KW-0547">Nucleotide-binding</keyword>
<evidence type="ECO:0000256" key="4">
    <source>
        <dbReference type="ARBA" id="ARBA00022679"/>
    </source>
</evidence>
<dbReference type="SUPFAM" id="SSF53633">
    <property type="entry name" value="Carbamate kinase-like"/>
    <property type="match status" value="1"/>
</dbReference>
<evidence type="ECO:0000256" key="6">
    <source>
        <dbReference type="ARBA" id="ARBA00022777"/>
    </source>
</evidence>